<evidence type="ECO:0000313" key="5">
    <source>
        <dbReference type="EMBL" id="CAD5125517.1"/>
    </source>
</evidence>
<dbReference type="GO" id="GO:0008235">
    <property type="term" value="F:metalloexopeptidase activity"/>
    <property type="evidence" value="ECO:0007669"/>
    <property type="project" value="InterPro"/>
</dbReference>
<feature type="chain" id="PRO_5029728775" evidence="3">
    <location>
        <begin position="26"/>
        <end position="394"/>
    </location>
</feature>
<comment type="caution">
    <text evidence="5">The sequence shown here is derived from an EMBL/GenBank/DDBJ whole genome shotgun (WGS) entry which is preliminary data.</text>
</comment>
<evidence type="ECO:0000256" key="3">
    <source>
        <dbReference type="SAM" id="SignalP"/>
    </source>
</evidence>
<keyword evidence="3" id="KW-0732">Signal</keyword>
<evidence type="ECO:0000259" key="4">
    <source>
        <dbReference type="Pfam" id="PF04389"/>
    </source>
</evidence>
<proteinExistence type="inferred from homology"/>
<dbReference type="PANTHER" id="PTHR12147:SF26">
    <property type="entry name" value="PEPTIDASE M28 DOMAIN-CONTAINING PROTEIN"/>
    <property type="match status" value="1"/>
</dbReference>
<keyword evidence="6" id="KW-1185">Reference proteome</keyword>
<dbReference type="GO" id="GO:0006508">
    <property type="term" value="P:proteolysis"/>
    <property type="evidence" value="ECO:0007669"/>
    <property type="project" value="InterPro"/>
</dbReference>
<dbReference type="AlphaFoldDB" id="A0A7I8WBK2"/>
<dbReference type="PANTHER" id="PTHR12147">
    <property type="entry name" value="METALLOPEPTIDASE M28 FAMILY MEMBER"/>
    <property type="match status" value="1"/>
</dbReference>
<dbReference type="Pfam" id="PF04389">
    <property type="entry name" value="Peptidase_M28"/>
    <property type="match status" value="1"/>
</dbReference>
<dbReference type="Gene3D" id="3.40.630.10">
    <property type="entry name" value="Zn peptidases"/>
    <property type="match status" value="1"/>
</dbReference>
<reference evidence="5 6" key="1">
    <citation type="submission" date="2020-08" db="EMBL/GenBank/DDBJ databases">
        <authorList>
            <person name="Hejnol A."/>
        </authorList>
    </citation>
    <scope>NUCLEOTIDE SEQUENCE [LARGE SCALE GENOMIC DNA]</scope>
</reference>
<dbReference type="Proteomes" id="UP000549394">
    <property type="component" value="Unassembled WGS sequence"/>
</dbReference>
<evidence type="ECO:0000256" key="1">
    <source>
        <dbReference type="ARBA" id="ARBA00001947"/>
    </source>
</evidence>
<accession>A0A7I8WBK2</accession>
<dbReference type="EMBL" id="CAJFCJ010000027">
    <property type="protein sequence ID" value="CAD5125517.1"/>
    <property type="molecule type" value="Genomic_DNA"/>
</dbReference>
<evidence type="ECO:0000313" key="6">
    <source>
        <dbReference type="Proteomes" id="UP000549394"/>
    </source>
</evidence>
<evidence type="ECO:0000256" key="2">
    <source>
        <dbReference type="ARBA" id="ARBA00005634"/>
    </source>
</evidence>
<dbReference type="OrthoDB" id="2214at2759"/>
<sequence>MRGTTVILLLIEITFIAFLTQISEGKKFDAEIKEENLDYYLRNVFNFTRSYVSISNKEIVRSYIQNKFEDLKSERILTFTQNFTYTSGEIKDTGKNYVLLIKGENYGKASDEVLVVGAHYDSQKNTPGVDDNGSGMAALLEMATVLSKTACKNIHTIILVAFDYEEFGLVGSENFVDQWLLPEILNKHNSTLQVALILETIMNYNDTSNSQSFPPNFNQMAPDTYAHLTRNDFKGDFLTLIGRIDDKSLAMEIIDEYDIDGIINSNCLNITIPISGKPSLGHQNLFADFFRSDHTSFWLRNLNALFITDTANFRGIMELCYHNTCDNVNTMINSNNLKFLLKNTRALTNFVYSKTYANKECDGKDGSSNSTRNLQSTFIILLSYFLYHIAVGKQ</sequence>
<gene>
    <name evidence="5" type="ORF">DGYR_LOCUS12880</name>
</gene>
<comment type="cofactor">
    <cofactor evidence="1">
        <name>Zn(2+)</name>
        <dbReference type="ChEBI" id="CHEBI:29105"/>
    </cofactor>
</comment>
<protein>
    <submittedName>
        <fullName evidence="5">DgyrCDS13723</fullName>
    </submittedName>
</protein>
<dbReference type="SUPFAM" id="SSF53187">
    <property type="entry name" value="Zn-dependent exopeptidases"/>
    <property type="match status" value="1"/>
</dbReference>
<name>A0A7I8WBK2_9ANNE</name>
<feature type="domain" description="Peptidase M28" evidence="4">
    <location>
        <begin position="101"/>
        <end position="212"/>
    </location>
</feature>
<feature type="signal peptide" evidence="3">
    <location>
        <begin position="1"/>
        <end position="25"/>
    </location>
</feature>
<dbReference type="InterPro" id="IPR007484">
    <property type="entry name" value="Peptidase_M28"/>
</dbReference>
<comment type="similarity">
    <text evidence="2">Belongs to the peptidase M28 family. M28B subfamily.</text>
</comment>
<organism evidence="5 6">
    <name type="scientific">Dimorphilus gyrociliatus</name>
    <dbReference type="NCBI Taxonomy" id="2664684"/>
    <lineage>
        <taxon>Eukaryota</taxon>
        <taxon>Metazoa</taxon>
        <taxon>Spiralia</taxon>
        <taxon>Lophotrochozoa</taxon>
        <taxon>Annelida</taxon>
        <taxon>Polychaeta</taxon>
        <taxon>Polychaeta incertae sedis</taxon>
        <taxon>Dinophilidae</taxon>
        <taxon>Dimorphilus</taxon>
    </lineage>
</organism>
<dbReference type="InterPro" id="IPR045175">
    <property type="entry name" value="M28_fam"/>
</dbReference>